<proteinExistence type="predicted"/>
<feature type="region of interest" description="Disordered" evidence="1">
    <location>
        <begin position="1"/>
        <end position="30"/>
    </location>
</feature>
<dbReference type="OrthoDB" id="6100049at2759"/>
<gene>
    <name evidence="2" type="ORF">g.19286</name>
</gene>
<feature type="non-terminal residue" evidence="2">
    <location>
        <position position="1"/>
    </location>
</feature>
<evidence type="ECO:0000313" key="2">
    <source>
        <dbReference type="EMBL" id="JAT86795.1"/>
    </source>
</evidence>
<organism evidence="2">
    <name type="scientific">Pectinophora gossypiella</name>
    <name type="common">Cotton pink bollworm</name>
    <name type="synonym">Depressaria gossypiella</name>
    <dbReference type="NCBI Taxonomy" id="13191"/>
    <lineage>
        <taxon>Eukaryota</taxon>
        <taxon>Metazoa</taxon>
        <taxon>Ecdysozoa</taxon>
        <taxon>Arthropoda</taxon>
        <taxon>Hexapoda</taxon>
        <taxon>Insecta</taxon>
        <taxon>Pterygota</taxon>
        <taxon>Neoptera</taxon>
        <taxon>Endopterygota</taxon>
        <taxon>Lepidoptera</taxon>
        <taxon>Glossata</taxon>
        <taxon>Ditrysia</taxon>
        <taxon>Gelechioidea</taxon>
        <taxon>Gelechiidae</taxon>
        <taxon>Apatetrinae</taxon>
        <taxon>Pectinophora</taxon>
    </lineage>
</organism>
<evidence type="ECO:0000256" key="1">
    <source>
        <dbReference type="SAM" id="MobiDB-lite"/>
    </source>
</evidence>
<feature type="compositionally biased region" description="Polar residues" evidence="1">
    <location>
        <begin position="18"/>
        <end position="30"/>
    </location>
</feature>
<dbReference type="EMBL" id="GDQN01004259">
    <property type="protein sequence ID" value="JAT86795.1"/>
    <property type="molecule type" value="Transcribed_RNA"/>
</dbReference>
<name>A0A1E1WIH7_PECGO</name>
<accession>A0A1E1WIH7</accession>
<reference evidence="2" key="1">
    <citation type="submission" date="2015-09" db="EMBL/GenBank/DDBJ databases">
        <title>De novo assembly of Pectinophora gossypiella (Pink Bollworm) gut transcriptome.</title>
        <authorList>
            <person name="Tassone E.E."/>
        </authorList>
    </citation>
    <scope>NUCLEOTIDE SEQUENCE</scope>
</reference>
<feature type="non-terminal residue" evidence="2">
    <location>
        <position position="102"/>
    </location>
</feature>
<sequence>ADSFDDSPPEHSGRRHNPTVTTTARASSGSWVESMPRAGALLLALAAVLIAAECAHASYIDPGDEDVEVNLPDYGEDPADLQMLQDVGKRACIRRGGNCDHR</sequence>
<dbReference type="AlphaFoldDB" id="A0A1E1WIH7"/>
<protein>
    <submittedName>
        <fullName evidence="2">Uncharacterized protein</fullName>
    </submittedName>
</protein>